<dbReference type="OrthoDB" id="951557at2"/>
<evidence type="ECO:0000313" key="2">
    <source>
        <dbReference type="EMBL" id="KKD38212.1"/>
    </source>
</evidence>
<dbReference type="PATRIC" id="fig|1637645.4.peg.2035"/>
<dbReference type="EMBL" id="LATL02000098">
    <property type="protein sequence ID" value="KKD38212.1"/>
    <property type="molecule type" value="Genomic_DNA"/>
</dbReference>
<dbReference type="InterPro" id="IPR018490">
    <property type="entry name" value="cNMP-bd_dom_sf"/>
</dbReference>
<evidence type="ECO:0000259" key="1">
    <source>
        <dbReference type="PROSITE" id="PS50042"/>
    </source>
</evidence>
<dbReference type="PROSITE" id="PS50042">
    <property type="entry name" value="CNMP_BINDING_3"/>
    <property type="match status" value="1"/>
</dbReference>
<evidence type="ECO:0000313" key="3">
    <source>
        <dbReference type="Proteomes" id="UP000033607"/>
    </source>
</evidence>
<reference evidence="2 3" key="1">
    <citation type="submission" date="2015-06" db="EMBL/GenBank/DDBJ databases">
        <title>Draft genome assembly of filamentous brackish cyanobacterium Limnoraphis robusta strain CS-951.</title>
        <authorList>
            <person name="Willis A."/>
            <person name="Parks M."/>
            <person name="Burford M.A."/>
        </authorList>
    </citation>
    <scope>NUCLEOTIDE SEQUENCE [LARGE SCALE GENOMIC DNA]</scope>
    <source>
        <strain evidence="2 3">CS-951</strain>
    </source>
</reference>
<dbReference type="Proteomes" id="UP000033607">
    <property type="component" value="Unassembled WGS sequence"/>
</dbReference>
<dbReference type="InterPro" id="IPR000595">
    <property type="entry name" value="cNMP-bd_dom"/>
</dbReference>
<dbReference type="GO" id="GO:0003700">
    <property type="term" value="F:DNA-binding transcription factor activity"/>
    <property type="evidence" value="ECO:0007669"/>
    <property type="project" value="TreeGrafter"/>
</dbReference>
<dbReference type="PANTHER" id="PTHR24567:SF74">
    <property type="entry name" value="HTH-TYPE TRANSCRIPTIONAL REGULATOR ARCR"/>
    <property type="match status" value="1"/>
</dbReference>
<dbReference type="InterPro" id="IPR050397">
    <property type="entry name" value="Env_Response_Regulators"/>
</dbReference>
<dbReference type="SMART" id="SM00100">
    <property type="entry name" value="cNMP"/>
    <property type="match status" value="1"/>
</dbReference>
<name>A0A0F5YHU3_9CYAN</name>
<organism evidence="2 3">
    <name type="scientific">Limnoraphis robusta CS-951</name>
    <dbReference type="NCBI Taxonomy" id="1637645"/>
    <lineage>
        <taxon>Bacteria</taxon>
        <taxon>Bacillati</taxon>
        <taxon>Cyanobacteriota</taxon>
        <taxon>Cyanophyceae</taxon>
        <taxon>Oscillatoriophycideae</taxon>
        <taxon>Oscillatoriales</taxon>
        <taxon>Sirenicapillariaceae</taxon>
        <taxon>Limnoraphis</taxon>
    </lineage>
</organism>
<dbReference type="Gene3D" id="2.60.120.10">
    <property type="entry name" value="Jelly Rolls"/>
    <property type="match status" value="1"/>
</dbReference>
<accession>A0A0F5YHU3</accession>
<gene>
    <name evidence="2" type="ORF">WN50_10140</name>
</gene>
<comment type="caution">
    <text evidence="2">The sequence shown here is derived from an EMBL/GenBank/DDBJ whole genome shotgun (WGS) entry which is preliminary data.</text>
</comment>
<dbReference type="SUPFAM" id="SSF51206">
    <property type="entry name" value="cAMP-binding domain-like"/>
    <property type="match status" value="1"/>
</dbReference>
<proteinExistence type="predicted"/>
<dbReference type="RefSeq" id="WP_046278417.1">
    <property type="nucleotide sequence ID" value="NZ_LATL02000098.1"/>
</dbReference>
<dbReference type="PANTHER" id="PTHR24567">
    <property type="entry name" value="CRP FAMILY TRANSCRIPTIONAL REGULATORY PROTEIN"/>
    <property type="match status" value="1"/>
</dbReference>
<dbReference type="GO" id="GO:0005829">
    <property type="term" value="C:cytosol"/>
    <property type="evidence" value="ECO:0007669"/>
    <property type="project" value="TreeGrafter"/>
</dbReference>
<dbReference type="CDD" id="cd00038">
    <property type="entry name" value="CAP_ED"/>
    <property type="match status" value="1"/>
</dbReference>
<protein>
    <submittedName>
        <fullName evidence="2">Cyclic nucleotide-binding protein</fullName>
    </submittedName>
</protein>
<dbReference type="Pfam" id="PF00027">
    <property type="entry name" value="cNMP_binding"/>
    <property type="match status" value="1"/>
</dbReference>
<sequence>MSEQPKKALFILGGLDDQDLSWIINRGKTQVIPPGETLIYEGRTISALYIVLKGVLSVSISPNGERELAKLYEGEVVGEISFIDNRPPLATVKAIEESLVLMVPRYELIAQLHRNAGFASRFYQGICLCLASRMRGTVRRLGYQVQDHYLEEVEEDTNELNESKQDFLELAEAKFNWLVHSLKTAESNHHSRNS</sequence>
<feature type="domain" description="Cyclic nucleotide-binding" evidence="1">
    <location>
        <begin position="11"/>
        <end position="105"/>
    </location>
</feature>
<dbReference type="InterPro" id="IPR014710">
    <property type="entry name" value="RmlC-like_jellyroll"/>
</dbReference>
<dbReference type="AlphaFoldDB" id="A0A0F5YHU3"/>